<name>A0ACA9QV95_9GLOM</name>
<reference evidence="1" key="1">
    <citation type="submission" date="2021-06" db="EMBL/GenBank/DDBJ databases">
        <authorList>
            <person name="Kallberg Y."/>
            <person name="Tangrot J."/>
            <person name="Rosling A."/>
        </authorList>
    </citation>
    <scope>NUCLEOTIDE SEQUENCE</scope>
    <source>
        <strain evidence="1">CL356</strain>
    </source>
</reference>
<comment type="caution">
    <text evidence="1">The sequence shown here is derived from an EMBL/GenBank/DDBJ whole genome shotgun (WGS) entry which is preliminary data.</text>
</comment>
<protein>
    <submittedName>
        <fullName evidence="1">12107_t:CDS:1</fullName>
    </submittedName>
</protein>
<accession>A0ACA9QV95</accession>
<evidence type="ECO:0000313" key="1">
    <source>
        <dbReference type="EMBL" id="CAG8765764.1"/>
    </source>
</evidence>
<keyword evidence="2" id="KW-1185">Reference proteome</keyword>
<gene>
    <name evidence="1" type="ORF">ACOLOM_LOCUS13444</name>
</gene>
<organism evidence="1 2">
    <name type="scientific">Acaulospora colombiana</name>
    <dbReference type="NCBI Taxonomy" id="27376"/>
    <lineage>
        <taxon>Eukaryota</taxon>
        <taxon>Fungi</taxon>
        <taxon>Fungi incertae sedis</taxon>
        <taxon>Mucoromycota</taxon>
        <taxon>Glomeromycotina</taxon>
        <taxon>Glomeromycetes</taxon>
        <taxon>Diversisporales</taxon>
        <taxon>Acaulosporaceae</taxon>
        <taxon>Acaulospora</taxon>
    </lineage>
</organism>
<feature type="non-terminal residue" evidence="1">
    <location>
        <position position="1"/>
    </location>
</feature>
<feature type="non-terminal residue" evidence="1">
    <location>
        <position position="227"/>
    </location>
</feature>
<proteinExistence type="predicted"/>
<evidence type="ECO:0000313" key="2">
    <source>
        <dbReference type="Proteomes" id="UP000789525"/>
    </source>
</evidence>
<sequence>HDSVHVPVSDTDGLNPSVSDAEEPSKVNAPAPDVEALMEPITVNALVSEAEEPSTVNNPASETEDPSTIDVTTYANIVIDAPVSNSGEPEVVKVPASDAEELGGTANLVVVSDVEEASSINDHSSSNEEIASDDIPSQIDEKTNPIDAPISIDGIINVPVFVAPSSPVEKLTINTTITESVRSEISDDEIEADVKSDSPLCSEVSPPTSPSGSEASNKDGKESIHNL</sequence>
<dbReference type="EMBL" id="CAJVPT010061709">
    <property type="protein sequence ID" value="CAG8765764.1"/>
    <property type="molecule type" value="Genomic_DNA"/>
</dbReference>
<dbReference type="Proteomes" id="UP000789525">
    <property type="component" value="Unassembled WGS sequence"/>
</dbReference>